<dbReference type="Pfam" id="PF20419">
    <property type="entry name" value="DUF6701"/>
    <property type="match status" value="1"/>
</dbReference>
<name>A0AAP9K8Z2_9VIBR</name>
<dbReference type="Gene3D" id="2.60.120.200">
    <property type="match status" value="1"/>
</dbReference>
<proteinExistence type="predicted"/>
<dbReference type="Proteomes" id="UP000390336">
    <property type="component" value="Chromosome 1"/>
</dbReference>
<evidence type="ECO:0000313" key="3">
    <source>
        <dbReference type="EMBL" id="AYO13283.1"/>
    </source>
</evidence>
<evidence type="ECO:0000256" key="1">
    <source>
        <dbReference type="SAM" id="SignalP"/>
    </source>
</evidence>
<accession>A0AAP9K8Z2</accession>
<dbReference type="InterPro" id="IPR046524">
    <property type="entry name" value="DUF6701"/>
</dbReference>
<evidence type="ECO:0000313" key="6">
    <source>
        <dbReference type="Proteomes" id="UP000390336"/>
    </source>
</evidence>
<evidence type="ECO:0000313" key="4">
    <source>
        <dbReference type="EMBL" id="QGH45957.1"/>
    </source>
</evidence>
<dbReference type="InterPro" id="IPR013320">
    <property type="entry name" value="ConA-like_dom_sf"/>
</dbReference>
<evidence type="ECO:0000259" key="2">
    <source>
        <dbReference type="Pfam" id="PF20419"/>
    </source>
</evidence>
<dbReference type="SUPFAM" id="SSF49899">
    <property type="entry name" value="Concanavalin A-like lectins/glucanases"/>
    <property type="match status" value="1"/>
</dbReference>
<feature type="chain" id="PRO_5042954275" description="DUF6701 domain-containing protein" evidence="1">
    <location>
        <begin position="20"/>
        <end position="1514"/>
    </location>
</feature>
<dbReference type="RefSeq" id="WP_054824606.1">
    <property type="nucleotide sequence ID" value="NZ_CP033137.1"/>
</dbReference>
<reference evidence="4 6" key="1">
    <citation type="journal article" date="2015" name="Genome Announc.">
        <title>Draft Genome Sequence of Vibrio owensii Strain SH-14, Which Causes Shrimp Acute Hepatopancreatic Necrosis Disease.</title>
        <authorList>
            <person name="Liu L."/>
            <person name="Xiao J."/>
            <person name="Xia X."/>
            <person name="Pan Y."/>
            <person name="Yan S."/>
            <person name="Wang Y."/>
        </authorList>
    </citation>
    <scope>NUCLEOTIDE SEQUENCE [LARGE SCALE GENOMIC DNA]</scope>
    <source>
        <strain evidence="4 6">SH14</strain>
    </source>
</reference>
<dbReference type="Proteomes" id="UP000272136">
    <property type="component" value="Chromosome 1"/>
</dbReference>
<reference evidence="4" key="3">
    <citation type="submission" date="2019-11" db="EMBL/GenBank/DDBJ databases">
        <title>Complete genome sequence of Vibrio owensii SH-14 isolated from shrimp with acute hepatopancreatic necrosis diease.</title>
        <authorList>
            <person name="Liang X."/>
            <person name="Wang Y."/>
        </authorList>
    </citation>
    <scope>NUCLEOTIDE SEQUENCE</scope>
    <source>
        <strain evidence="4">SH14</strain>
    </source>
</reference>
<dbReference type="EMBL" id="CP045859">
    <property type="protein sequence ID" value="QGH45957.1"/>
    <property type="molecule type" value="Genomic_DNA"/>
</dbReference>
<feature type="signal peptide" evidence="1">
    <location>
        <begin position="1"/>
        <end position="19"/>
    </location>
</feature>
<gene>
    <name evidence="4" type="ORF">APZ19_02015</name>
    <name evidence="3" type="ORF">D0812_02050</name>
</gene>
<feature type="domain" description="DUF6701" evidence="2">
    <location>
        <begin position="898"/>
        <end position="1508"/>
    </location>
</feature>
<dbReference type="EMBL" id="CP033137">
    <property type="protein sequence ID" value="AYO13283.1"/>
    <property type="molecule type" value="Genomic_DNA"/>
</dbReference>
<protein>
    <recommendedName>
        <fullName evidence="2">DUF6701 domain-containing protein</fullName>
    </recommendedName>
</protein>
<keyword evidence="1" id="KW-0732">Signal</keyword>
<reference evidence="3 5" key="2">
    <citation type="submission" date="2018-10" db="EMBL/GenBank/DDBJ databases">
        <title>Whole Genome of Vibrio owensii strain 170502, isolated from Acute Hepatopancreatic Necrosis Disease (AHPND) shrimp.</title>
        <authorList>
            <person name="Yan M."/>
            <person name="Wang X."/>
            <person name="Wang Y."/>
        </authorList>
    </citation>
    <scope>NUCLEOTIDE SEQUENCE [LARGE SCALE GENOMIC DNA]</scope>
    <source>
        <strain evidence="3 5">1700302</strain>
    </source>
</reference>
<organism evidence="4 6">
    <name type="scientific">Vibrio owensii</name>
    <dbReference type="NCBI Taxonomy" id="696485"/>
    <lineage>
        <taxon>Bacteria</taxon>
        <taxon>Pseudomonadati</taxon>
        <taxon>Pseudomonadota</taxon>
        <taxon>Gammaproteobacteria</taxon>
        <taxon>Vibrionales</taxon>
        <taxon>Vibrionaceae</taxon>
        <taxon>Vibrio</taxon>
    </lineage>
</organism>
<sequence length="1514" mass="166809">MRKILFALALLSLSSTSFADDDWDDVEFCQVKLKDSFTFEAKYCDDCDDDDSFSLLYSESKDIDLDDEAIYLKAFSNNGNYALWSADDDVHGLFNELNLSDEKEYKIRFQFDYIAKGPGRLFWADVYYKLYSNGHLINSGSKMNYPFYRMSNKSYVLFERDDELFDLNCNPAPPPEPTPEPEITVPEQVCEAFPEPMQGWKNEVSQLIVTNSTVGTLGWSPEYVSDRQNIYEYSNSNGQSWDTLRVGFDEGEGAWQLYENSRSTICDDRMGCYPGDAQPDGNDGLIEKRKAQTPAPVNASFDSSQDLIIRTRDTDSNYYGKVCSSTSTLCEYSNLNDKVVIRLKSDLNSLDINGYGSEKSVELQIDGTREIKSFAYDAGNNLSLYFSDDAKLTVKTFRNTGSDPKLIFGSDVIFNVVGTNQPVGPVTSADFKLEDAHFDYRTFKDDLVLPVIYGPEASVHFKTDSGQVFKGFILAKSIMLDTSEHIYGAITSLRLDMRGSTKIEKPKYPESCWVPPEPQQCTYLPKETFDNGSVLTNWSVMGFGDSVDPKIHGGKFRLNDDRTRQATASAYNYIFPSDQNYLEIEFDHYAYGSNRGGGDGIALVISDANVPPKTGAFGGPLGYGMKLKKNHGGEVSSDVEGFAGGWLGIGIDEYGNFYREGGETIPNRNGRPDSVGIRGSGAQDNQGKWLKGYAYVDGTQFSSSIDNHNDLHRYKITLNSRDGQHMMLKVERSVNGGEWNTVISDFDVRTEGHFSQAPTNFRLSVTASTGAATNFHEVDNFQVCADKYSRLTDGIHHFEFDYSGSGSTCQASDVTLRACMNESCSEQYPRDAYDDGSLTPLSVTLLPSVGNNVANWVGGTNVQFENETQLELQGSRAGDVTLGIDQSSVPQFGFEGARCRINGGPLSANNCNVTFASNVLAVNVNDVVASRETTGEDYLSFCSTRTEDGGESRGVNMSIDYEVAPVDSSQPVVISYKKKVKDQAVEWSSDVELTRANKYLPNVYFDDEGKAFFKLRYAEAGKVKLKASVEGVDDSDGFGSFVSFPSKLKVTAKSGDKSGECTNSENGCSSGFVAAGEVFELTISALQDDGSVAENYQEKTITVSNKVKYPSNGSLAKLLNERLPESSNWSGGSVTFDQSVSEVGAFELIAEAPVAKDENGDDIGTSLYLGSKAFKIADGKSTIGRFYPDYFKVTGTEWAYPDNQNDSAYMGQNFASVKFEVTAYNADGYATQNYGSFADSLKADLHLAGGYSDRLSILDSDLTSKNWSGAIWSKTWVNSVDWSKASNLDGPFNSKVSTDSSTESSIALSLNNTASTKTAHIDPTLFLTEGDDGKQSRTVEQQLLSQPDVRYGRMVLDDIGGRQGDTLSIPLKVEYWNKNRFVVNSKDNRTAVSAVEQGNDRLIWSSPDGVTACDINIRILDSADSETLSAKVTDGMLPNTNRERLTAVQGCDNEVRQQSQVWLDLDDSANGLPWLKYDWDKDGSEENPSSVVTFGIHRGNDRVIYRGEPGLTGQ</sequence>
<evidence type="ECO:0000313" key="5">
    <source>
        <dbReference type="Proteomes" id="UP000272136"/>
    </source>
</evidence>
<keyword evidence="5" id="KW-1185">Reference proteome</keyword>